<reference evidence="1 2" key="1">
    <citation type="submission" date="2019-01" db="EMBL/GenBank/DDBJ databases">
        <title>A chromosome-scale genome assembly of the yellow perch, Perca flavescens.</title>
        <authorList>
            <person name="Feron R."/>
            <person name="Morvezen R."/>
            <person name="Bestin A."/>
            <person name="Haffray P."/>
            <person name="Klopp C."/>
            <person name="Zahm M."/>
            <person name="Cabau C."/>
            <person name="Roques C."/>
            <person name="Donnadieu C."/>
            <person name="Bouchez O."/>
            <person name="Christie M."/>
            <person name="Larson W."/>
            <person name="Guiguen Y."/>
        </authorList>
    </citation>
    <scope>NUCLEOTIDE SEQUENCE [LARGE SCALE GENOMIC DNA]</scope>
    <source>
        <strain evidence="1">YP-PL-M2</strain>
        <tissue evidence="1">Blood</tissue>
    </source>
</reference>
<dbReference type="EMBL" id="SCKG01000017">
    <property type="protein sequence ID" value="TDH01644.1"/>
    <property type="molecule type" value="Genomic_DNA"/>
</dbReference>
<keyword evidence="2" id="KW-1185">Reference proteome</keyword>
<name>A0A484CKJ8_PERFV</name>
<dbReference type="AlphaFoldDB" id="A0A484CKJ8"/>
<protein>
    <submittedName>
        <fullName evidence="1">Uncharacterized protein</fullName>
    </submittedName>
</protein>
<evidence type="ECO:0000313" key="1">
    <source>
        <dbReference type="EMBL" id="TDH01644.1"/>
    </source>
</evidence>
<evidence type="ECO:0000313" key="2">
    <source>
        <dbReference type="Proteomes" id="UP000295070"/>
    </source>
</evidence>
<sequence>MDGFLNKAGNKGIATVIGKKAGDVVESTVDKVINKAGAKKGAAAGADAGAGEKKGGFGVGDAIGLKENDGAGGKVMGS</sequence>
<gene>
    <name evidence="1" type="ORF">EPR50_G00182590</name>
</gene>
<proteinExistence type="predicted"/>
<dbReference type="Proteomes" id="UP000295070">
    <property type="component" value="Chromosome 17"/>
</dbReference>
<comment type="caution">
    <text evidence="1">The sequence shown here is derived from an EMBL/GenBank/DDBJ whole genome shotgun (WGS) entry which is preliminary data.</text>
</comment>
<accession>A0A484CKJ8</accession>
<organism evidence="1 2">
    <name type="scientific">Perca flavescens</name>
    <name type="common">American yellow perch</name>
    <name type="synonym">Morone flavescens</name>
    <dbReference type="NCBI Taxonomy" id="8167"/>
    <lineage>
        <taxon>Eukaryota</taxon>
        <taxon>Metazoa</taxon>
        <taxon>Chordata</taxon>
        <taxon>Craniata</taxon>
        <taxon>Vertebrata</taxon>
        <taxon>Euteleostomi</taxon>
        <taxon>Actinopterygii</taxon>
        <taxon>Neopterygii</taxon>
        <taxon>Teleostei</taxon>
        <taxon>Neoteleostei</taxon>
        <taxon>Acanthomorphata</taxon>
        <taxon>Eupercaria</taxon>
        <taxon>Perciformes</taxon>
        <taxon>Percoidei</taxon>
        <taxon>Percidae</taxon>
        <taxon>Percinae</taxon>
        <taxon>Perca</taxon>
    </lineage>
</organism>